<evidence type="ECO:0000256" key="1">
    <source>
        <dbReference type="SAM" id="MobiDB-lite"/>
    </source>
</evidence>
<feature type="compositionally biased region" description="Basic residues" evidence="1">
    <location>
        <begin position="125"/>
        <end position="134"/>
    </location>
</feature>
<feature type="non-terminal residue" evidence="2">
    <location>
        <position position="184"/>
    </location>
</feature>
<feature type="compositionally biased region" description="Basic and acidic residues" evidence="1">
    <location>
        <begin position="29"/>
        <end position="40"/>
    </location>
</feature>
<sequence length="184" mass="21774">DKKDGMRVEVWVEEWKWDREEEGVSVGEWEQRECKRKEEYAVPENPETEPRKDRENRLKNKRNAKYRYYQALEEGNAGGPSTRTRSRTSKASSDSRIKTKEGQKDRQQVHRASLSEAKKKENLEKRKKAYKKKKQEQFEQFYKIGYCREKPGLCCMNGQVVLAPLQAPPPEILYFLTEKDPISK</sequence>
<keyword evidence="3" id="KW-1185">Reference proteome</keyword>
<evidence type="ECO:0000313" key="2">
    <source>
        <dbReference type="EMBL" id="CAG8801466.1"/>
    </source>
</evidence>
<feature type="compositionally biased region" description="Basic and acidic residues" evidence="1">
    <location>
        <begin position="48"/>
        <end position="58"/>
    </location>
</feature>
<dbReference type="Proteomes" id="UP000789405">
    <property type="component" value="Unassembled WGS sequence"/>
</dbReference>
<gene>
    <name evidence="2" type="ORF">DERYTH_LOCUS23463</name>
</gene>
<dbReference type="AlphaFoldDB" id="A0A9N9JWX9"/>
<reference evidence="2" key="1">
    <citation type="submission" date="2021-06" db="EMBL/GenBank/DDBJ databases">
        <authorList>
            <person name="Kallberg Y."/>
            <person name="Tangrot J."/>
            <person name="Rosling A."/>
        </authorList>
    </citation>
    <scope>NUCLEOTIDE SEQUENCE</scope>
    <source>
        <strain evidence="2">MA453B</strain>
    </source>
</reference>
<dbReference type="OrthoDB" id="3366231at2759"/>
<evidence type="ECO:0000313" key="3">
    <source>
        <dbReference type="Proteomes" id="UP000789405"/>
    </source>
</evidence>
<organism evidence="2 3">
    <name type="scientific">Dentiscutata erythropus</name>
    <dbReference type="NCBI Taxonomy" id="1348616"/>
    <lineage>
        <taxon>Eukaryota</taxon>
        <taxon>Fungi</taxon>
        <taxon>Fungi incertae sedis</taxon>
        <taxon>Mucoromycota</taxon>
        <taxon>Glomeromycotina</taxon>
        <taxon>Glomeromycetes</taxon>
        <taxon>Diversisporales</taxon>
        <taxon>Gigasporaceae</taxon>
        <taxon>Dentiscutata</taxon>
    </lineage>
</organism>
<feature type="compositionally biased region" description="Basic and acidic residues" evidence="1">
    <location>
        <begin position="93"/>
        <end position="108"/>
    </location>
</feature>
<proteinExistence type="predicted"/>
<accession>A0A9N9JWX9</accession>
<comment type="caution">
    <text evidence="2">The sequence shown here is derived from an EMBL/GenBank/DDBJ whole genome shotgun (WGS) entry which is preliminary data.</text>
</comment>
<feature type="region of interest" description="Disordered" evidence="1">
    <location>
        <begin position="19"/>
        <end position="134"/>
    </location>
</feature>
<protein>
    <submittedName>
        <fullName evidence="2">21205_t:CDS:1</fullName>
    </submittedName>
</protein>
<dbReference type="EMBL" id="CAJVPY010035880">
    <property type="protein sequence ID" value="CAG8801466.1"/>
    <property type="molecule type" value="Genomic_DNA"/>
</dbReference>
<name>A0A9N9JWX9_9GLOM</name>
<feature type="non-terminal residue" evidence="2">
    <location>
        <position position="1"/>
    </location>
</feature>